<accession>A0ABM1BF58</accession>
<organism evidence="4 5">
    <name type="scientific">Limulus polyphemus</name>
    <name type="common">Atlantic horseshoe crab</name>
    <dbReference type="NCBI Taxonomy" id="6850"/>
    <lineage>
        <taxon>Eukaryota</taxon>
        <taxon>Metazoa</taxon>
        <taxon>Ecdysozoa</taxon>
        <taxon>Arthropoda</taxon>
        <taxon>Chelicerata</taxon>
        <taxon>Merostomata</taxon>
        <taxon>Xiphosura</taxon>
        <taxon>Limulidae</taxon>
        <taxon>Limulus</taxon>
    </lineage>
</organism>
<gene>
    <name evidence="5" type="primary">LOC106465097</name>
</gene>
<dbReference type="Proteomes" id="UP000694941">
    <property type="component" value="Unplaced"/>
</dbReference>
<feature type="transmembrane region" description="Helical" evidence="2">
    <location>
        <begin position="329"/>
        <end position="353"/>
    </location>
</feature>
<dbReference type="PROSITE" id="PS50228">
    <property type="entry name" value="SUEL_LECTIN"/>
    <property type="match status" value="2"/>
</dbReference>
<keyword evidence="2" id="KW-1133">Transmembrane helix</keyword>
<dbReference type="CDD" id="cd22829">
    <property type="entry name" value="Gal_Rha_Lectin_EVA1_EVA1C_rpt2"/>
    <property type="match status" value="1"/>
</dbReference>
<feature type="non-terminal residue" evidence="5">
    <location>
        <position position="1"/>
    </location>
</feature>
<dbReference type="Pfam" id="PF02140">
    <property type="entry name" value="SUEL_Lectin"/>
    <property type="match status" value="2"/>
</dbReference>
<evidence type="ECO:0000313" key="5">
    <source>
        <dbReference type="RefSeq" id="XP_013780747.1"/>
    </source>
</evidence>
<reference evidence="5" key="1">
    <citation type="submission" date="2025-08" db="UniProtKB">
        <authorList>
            <consortium name="RefSeq"/>
        </authorList>
    </citation>
    <scope>IDENTIFICATION</scope>
    <source>
        <tissue evidence="5">Muscle</tissue>
    </source>
</reference>
<evidence type="ECO:0000256" key="1">
    <source>
        <dbReference type="SAM" id="MobiDB-lite"/>
    </source>
</evidence>
<proteinExistence type="predicted"/>
<evidence type="ECO:0000256" key="2">
    <source>
        <dbReference type="SAM" id="Phobius"/>
    </source>
</evidence>
<keyword evidence="2" id="KW-0472">Membrane</keyword>
<dbReference type="RefSeq" id="XP_013780747.1">
    <property type="nucleotide sequence ID" value="XM_013925293.2"/>
</dbReference>
<feature type="compositionally biased region" description="Basic and acidic residues" evidence="1">
    <location>
        <begin position="385"/>
        <end position="409"/>
    </location>
</feature>
<sequence length="425" mass="48123">LLSGTLRNFQVHACDGTELVIKCWPNTVIAISFALYGRTVPSHELCPREQEISKDIYLETNGTNCLAPQALRTVEERCRHQRICRIKTAPESFGKDPCPGVRKYAEVVYKCRPSSFINKIVCEHERLQIECEKSRRIVIYSASFGGTHHGIYECPQKTGKIAPDCQGSYTTETVMQGCLGRRRCSILASVQTFGKPGCPAGTRHYLKVVYTCVSKEILRKLDTDGQKNTEIDKTDYFVEKPRFVAPPVGQNRTRWKGSLEYTITVGKSTTTTKHKTVVDQPVVQGGENMDGDDTTSNCTVIEGDQKVVGFLTEWIAAYKFLKENKEKCILYLTLSLGAGLVVFFLVLSIRLYAQKKKERKKANLNISEPLPTSFDEYISDLEHLDNTDRPGVEARRESRSTMRRQDSDTYPRAPMSQNMNNYYYS</sequence>
<dbReference type="CDD" id="cd22828">
    <property type="entry name" value="Gal_Rha_Lectin_EVA1_EVA1C_rpt1"/>
    <property type="match status" value="1"/>
</dbReference>
<feature type="region of interest" description="Disordered" evidence="1">
    <location>
        <begin position="385"/>
        <end position="425"/>
    </location>
</feature>
<evidence type="ECO:0000313" key="4">
    <source>
        <dbReference type="Proteomes" id="UP000694941"/>
    </source>
</evidence>
<dbReference type="Gene3D" id="2.60.120.740">
    <property type="match status" value="2"/>
</dbReference>
<dbReference type="InterPro" id="IPR043159">
    <property type="entry name" value="Lectin_gal-bd_sf"/>
</dbReference>
<feature type="domain" description="SUEL-type lectin" evidence="3">
    <location>
        <begin position="121"/>
        <end position="213"/>
    </location>
</feature>
<feature type="compositionally biased region" description="Polar residues" evidence="1">
    <location>
        <begin position="415"/>
        <end position="425"/>
    </location>
</feature>
<protein>
    <submittedName>
        <fullName evidence="5">Protein eva-1 homolog C-like</fullName>
    </submittedName>
</protein>
<keyword evidence="4" id="KW-1185">Reference proteome</keyword>
<dbReference type="InterPro" id="IPR000922">
    <property type="entry name" value="Lectin_gal-bd_dom"/>
</dbReference>
<dbReference type="GeneID" id="106465097"/>
<keyword evidence="2" id="KW-0812">Transmembrane</keyword>
<evidence type="ECO:0000259" key="3">
    <source>
        <dbReference type="PROSITE" id="PS50228"/>
    </source>
</evidence>
<name>A0ABM1BF58_LIMPO</name>
<feature type="domain" description="SUEL-type lectin" evidence="3">
    <location>
        <begin position="13"/>
        <end position="112"/>
    </location>
</feature>
<dbReference type="PANTHER" id="PTHR46780">
    <property type="entry name" value="PROTEIN EVA-1"/>
    <property type="match status" value="1"/>
</dbReference>